<dbReference type="PANTHER" id="PTHR36007">
    <property type="entry name" value="TRANSPORT PROTEIN-RELATED"/>
    <property type="match status" value="1"/>
</dbReference>
<dbReference type="EMBL" id="VSSQ01011904">
    <property type="protein sequence ID" value="MPM47981.1"/>
    <property type="molecule type" value="Genomic_DNA"/>
</dbReference>
<accession>A0A645A6S3</accession>
<sequence>MDLLTRLFNELYVLGLAATPLIELRGSVPLAAALGLSIEEAFILSFIGNLLPTPFVIWLGRKLLGFLKGTRFFGSFGRRLERRFLSKRDVVVRYSVAGLVLLVAIPLPGTGAYTGAFLASLLDIRMQYALPAVALGVFIADVIVTVLTYGLIM</sequence>
<dbReference type="InterPro" id="IPR009577">
    <property type="entry name" value="Sm_multidrug_ex"/>
</dbReference>
<name>A0A645A6S3_9ZZZZ</name>
<evidence type="ECO:0000313" key="2">
    <source>
        <dbReference type="EMBL" id="MPM47981.1"/>
    </source>
</evidence>
<evidence type="ECO:0000256" key="1">
    <source>
        <dbReference type="SAM" id="Phobius"/>
    </source>
</evidence>
<proteinExistence type="predicted"/>
<reference evidence="2" key="1">
    <citation type="submission" date="2019-08" db="EMBL/GenBank/DDBJ databases">
        <authorList>
            <person name="Kucharzyk K."/>
            <person name="Murdoch R.W."/>
            <person name="Higgins S."/>
            <person name="Loffler F."/>
        </authorList>
    </citation>
    <scope>NUCLEOTIDE SEQUENCE</scope>
</reference>
<feature type="transmembrane region" description="Helical" evidence="1">
    <location>
        <begin position="90"/>
        <end position="108"/>
    </location>
</feature>
<dbReference type="PANTHER" id="PTHR36007:SF2">
    <property type="entry name" value="TRANSPORT PROTEIN-RELATED"/>
    <property type="match status" value="1"/>
</dbReference>
<organism evidence="2">
    <name type="scientific">bioreactor metagenome</name>
    <dbReference type="NCBI Taxonomy" id="1076179"/>
    <lineage>
        <taxon>unclassified sequences</taxon>
        <taxon>metagenomes</taxon>
        <taxon>ecological metagenomes</taxon>
    </lineage>
</organism>
<keyword evidence="1" id="KW-0472">Membrane</keyword>
<dbReference type="Pfam" id="PF06695">
    <property type="entry name" value="Sm_multidrug_ex"/>
    <property type="match status" value="1"/>
</dbReference>
<evidence type="ECO:0008006" key="3">
    <source>
        <dbReference type="Google" id="ProtNLM"/>
    </source>
</evidence>
<keyword evidence="1" id="KW-1133">Transmembrane helix</keyword>
<gene>
    <name evidence="2" type="ORF">SDC9_94702</name>
</gene>
<comment type="caution">
    <text evidence="2">The sequence shown here is derived from an EMBL/GenBank/DDBJ whole genome shotgun (WGS) entry which is preliminary data.</text>
</comment>
<feature type="transmembrane region" description="Helical" evidence="1">
    <location>
        <begin position="12"/>
        <end position="35"/>
    </location>
</feature>
<feature type="transmembrane region" description="Helical" evidence="1">
    <location>
        <begin position="128"/>
        <end position="152"/>
    </location>
</feature>
<protein>
    <recommendedName>
        <fullName evidence="3">Small multi-drug export protein</fullName>
    </recommendedName>
</protein>
<keyword evidence="1" id="KW-0812">Transmembrane</keyword>
<dbReference type="AlphaFoldDB" id="A0A645A6S3"/>
<feature type="transmembrane region" description="Helical" evidence="1">
    <location>
        <begin position="41"/>
        <end position="60"/>
    </location>
</feature>